<gene>
    <name evidence="1" type="ORF">B4098_0487</name>
</gene>
<dbReference type="Proteomes" id="UP000075288">
    <property type="component" value="Unassembled WGS sequence"/>
</dbReference>
<protein>
    <submittedName>
        <fullName evidence="1">Uncharacterized protein</fullName>
    </submittedName>
</protein>
<accession>A0A150K154</accession>
<dbReference type="PATRIC" id="fig|1398.26.peg.2903"/>
<evidence type="ECO:0000313" key="2">
    <source>
        <dbReference type="Proteomes" id="UP000075288"/>
    </source>
</evidence>
<dbReference type="EMBL" id="LQYG01000042">
    <property type="protein sequence ID" value="KYC63081.1"/>
    <property type="molecule type" value="Genomic_DNA"/>
</dbReference>
<reference evidence="1 2" key="1">
    <citation type="submission" date="2016-01" db="EMBL/GenBank/DDBJ databases">
        <title>Genome Sequences of Twelve Sporeforming Bacillus Species Isolated from Foods.</title>
        <authorList>
            <person name="Berendsen E.M."/>
            <person name="Wells-Bennik M.H."/>
            <person name="Krawcyk A.O."/>
            <person name="De Jong A."/>
            <person name="Holsappel S."/>
            <person name="Eijlander R.T."/>
            <person name="Kuipers O.P."/>
        </authorList>
    </citation>
    <scope>NUCLEOTIDE SEQUENCE [LARGE SCALE GENOMIC DNA]</scope>
    <source>
        <strain evidence="1 2">B4098</strain>
    </source>
</reference>
<evidence type="ECO:0000313" key="1">
    <source>
        <dbReference type="EMBL" id="KYC63081.1"/>
    </source>
</evidence>
<proteinExistence type="predicted"/>
<comment type="caution">
    <text evidence="1">The sequence shown here is derived from an EMBL/GenBank/DDBJ whole genome shotgun (WGS) entry which is preliminary data.</text>
</comment>
<dbReference type="AlphaFoldDB" id="A0A150K154"/>
<name>A0A150K154_HEYCO</name>
<organism evidence="1 2">
    <name type="scientific">Heyndrickxia coagulans</name>
    <name type="common">Weizmannia coagulans</name>
    <dbReference type="NCBI Taxonomy" id="1398"/>
    <lineage>
        <taxon>Bacteria</taxon>
        <taxon>Bacillati</taxon>
        <taxon>Bacillota</taxon>
        <taxon>Bacilli</taxon>
        <taxon>Bacillales</taxon>
        <taxon>Bacillaceae</taxon>
        <taxon>Heyndrickxia</taxon>
    </lineage>
</organism>
<sequence length="55" mass="6293">MEKGNPVAAGEFFPEGWNGFRENGHSGLLSVSDRPEVSLRREKHMLEERRLEGRP</sequence>